<evidence type="ECO:0000313" key="1">
    <source>
        <dbReference type="EMBL" id="KAJ0180503.1"/>
    </source>
</evidence>
<gene>
    <name evidence="1" type="ORF">K1T71_003907</name>
</gene>
<accession>A0ACC1D979</accession>
<keyword evidence="2" id="KW-1185">Reference proteome</keyword>
<name>A0ACC1D979_9NEOP</name>
<comment type="caution">
    <text evidence="1">The sequence shown here is derived from an EMBL/GenBank/DDBJ whole genome shotgun (WGS) entry which is preliminary data.</text>
</comment>
<organism evidence="1 2">
    <name type="scientific">Dendrolimus kikuchii</name>
    <dbReference type="NCBI Taxonomy" id="765133"/>
    <lineage>
        <taxon>Eukaryota</taxon>
        <taxon>Metazoa</taxon>
        <taxon>Ecdysozoa</taxon>
        <taxon>Arthropoda</taxon>
        <taxon>Hexapoda</taxon>
        <taxon>Insecta</taxon>
        <taxon>Pterygota</taxon>
        <taxon>Neoptera</taxon>
        <taxon>Endopterygota</taxon>
        <taxon>Lepidoptera</taxon>
        <taxon>Glossata</taxon>
        <taxon>Ditrysia</taxon>
        <taxon>Bombycoidea</taxon>
        <taxon>Lasiocampidae</taxon>
        <taxon>Dendrolimus</taxon>
    </lineage>
</organism>
<evidence type="ECO:0000313" key="2">
    <source>
        <dbReference type="Proteomes" id="UP000824533"/>
    </source>
</evidence>
<dbReference type="Proteomes" id="UP000824533">
    <property type="component" value="Linkage Group LG06"/>
</dbReference>
<dbReference type="EMBL" id="CM034392">
    <property type="protein sequence ID" value="KAJ0180503.1"/>
    <property type="molecule type" value="Genomic_DNA"/>
</dbReference>
<protein>
    <submittedName>
        <fullName evidence="1">Uncharacterized protein</fullName>
    </submittedName>
</protein>
<sequence>MQNTKAAATPILKDSELREDAGGHNSFPYREAVGALAYLMVGTRADIAYALSVVSRHLEAPTKRHILKVKIIFPYLNGTRDYCITYERGMQKELVYYSDADHGG</sequence>
<reference evidence="1 2" key="1">
    <citation type="journal article" date="2021" name="Front. Genet.">
        <title>Chromosome-Level Genome Assembly Reveals Significant Gene Expansion in the Toll and IMD Signaling Pathways of Dendrolimus kikuchii.</title>
        <authorList>
            <person name="Zhou J."/>
            <person name="Wu P."/>
            <person name="Xiong Z."/>
            <person name="Liu N."/>
            <person name="Zhao N."/>
            <person name="Ji M."/>
            <person name="Qiu Y."/>
            <person name="Yang B."/>
        </authorList>
    </citation>
    <scope>NUCLEOTIDE SEQUENCE [LARGE SCALE GENOMIC DNA]</scope>
    <source>
        <strain evidence="1">Ann1</strain>
    </source>
</reference>
<proteinExistence type="predicted"/>